<feature type="region of interest" description="Disordered" evidence="1">
    <location>
        <begin position="252"/>
        <end position="334"/>
    </location>
</feature>
<dbReference type="PANTHER" id="PTHR24216">
    <property type="entry name" value="PAXILLIN-RELATED"/>
    <property type="match status" value="1"/>
</dbReference>
<evidence type="ECO:0000313" key="3">
    <source>
        <dbReference type="Proteomes" id="UP000650467"/>
    </source>
</evidence>
<gene>
    <name evidence="2" type="ORF">HXX76_009199</name>
</gene>
<sequence length="567" mass="56291">MLLAFCKPSAARASPVARIEVLADRACTASNIAGVTVDGQPWGAFAFDAAAGVIAVSNLPEASAAAPTASQPSSRMVCISLKGTGTCAKSAGLCRLTSTGDCVVLAADAAGACCPVAEAKSYQAADGSVPLDKPTIQSFNVTLQLNRRSSTFTCAKLGASRTDRRALFKRVAAAYAAALGLAGKSVSVEDSVCSRKTNVLSLLVRMSGGRLSAWSAVESRSAAILKTLAADAGGAVLVAATPVSFDKKFSTGGPAAAGPAPTPSAGATPTPTPSSPSPSPTPSVVPAVVAAPPPGVPPSPSPPAPLPPPSPPPVPTPPSPRPPRPPSPRPPNPAFLTVAITSDAMLISPNIPPPPGTPSPPPSPPATPPMPSPPLVPGAFIDEDGNIVIPIEPPQEVEYCTNGCCGCCCYVLPPFLLGSGRPPLLGSGPPRGGGWGGGFGGGGFGGDGSDGSGGVIVDQTPPSYPSPPAPPTPPPEPPSPPSPPSPPPEPPSPPSPEPPSPEPPSPEPPSPEPPSPEPPSPEPPSPEPPSPEPPSPEPPSPNPPLPPPPPPPPPPEGEEGIEKDPWG</sequence>
<comment type="caution">
    <text evidence="2">The sequence shown here is derived from an EMBL/GenBank/DDBJ whole genome shotgun (WGS) entry which is preliminary data.</text>
</comment>
<dbReference type="EMBL" id="JAEHOC010000022">
    <property type="protein sequence ID" value="KAG2432281.1"/>
    <property type="molecule type" value="Genomic_DNA"/>
</dbReference>
<feature type="compositionally biased region" description="Pro residues" evidence="1">
    <location>
        <begin position="291"/>
        <end position="333"/>
    </location>
</feature>
<dbReference type="PANTHER" id="PTHR24216:SF65">
    <property type="entry name" value="PAXILLIN-LIKE PROTEIN 1"/>
    <property type="match status" value="1"/>
</dbReference>
<feature type="compositionally biased region" description="Pro residues" evidence="1">
    <location>
        <begin position="350"/>
        <end position="376"/>
    </location>
</feature>
<reference evidence="2" key="1">
    <citation type="journal article" date="2020" name="bioRxiv">
        <title>Comparative genomics of Chlamydomonas.</title>
        <authorList>
            <person name="Craig R.J."/>
            <person name="Hasan A.R."/>
            <person name="Ness R.W."/>
            <person name="Keightley P.D."/>
        </authorList>
    </citation>
    <scope>NUCLEOTIDE SEQUENCE</scope>
    <source>
        <strain evidence="2">SAG 7.73</strain>
    </source>
</reference>
<dbReference type="Proteomes" id="UP000650467">
    <property type="component" value="Unassembled WGS sequence"/>
</dbReference>
<feature type="compositionally biased region" description="Gly residues" evidence="1">
    <location>
        <begin position="429"/>
        <end position="454"/>
    </location>
</feature>
<dbReference type="OrthoDB" id="550323at2759"/>
<proteinExistence type="predicted"/>
<evidence type="ECO:0000313" key="2">
    <source>
        <dbReference type="EMBL" id="KAG2432281.1"/>
    </source>
</evidence>
<protein>
    <recommendedName>
        <fullName evidence="4">Pherophorin domain-containing protein</fullName>
    </recommendedName>
</protein>
<keyword evidence="3" id="KW-1185">Reference proteome</keyword>
<feature type="compositionally biased region" description="Low complexity" evidence="1">
    <location>
        <begin position="254"/>
        <end position="269"/>
    </location>
</feature>
<feature type="compositionally biased region" description="Pro residues" evidence="1">
    <location>
        <begin position="462"/>
        <end position="555"/>
    </location>
</feature>
<organism evidence="2 3">
    <name type="scientific">Chlamydomonas incerta</name>
    <dbReference type="NCBI Taxonomy" id="51695"/>
    <lineage>
        <taxon>Eukaryota</taxon>
        <taxon>Viridiplantae</taxon>
        <taxon>Chlorophyta</taxon>
        <taxon>core chlorophytes</taxon>
        <taxon>Chlorophyceae</taxon>
        <taxon>CS clade</taxon>
        <taxon>Chlamydomonadales</taxon>
        <taxon>Chlamydomonadaceae</taxon>
        <taxon>Chlamydomonas</taxon>
    </lineage>
</organism>
<accession>A0A835W160</accession>
<evidence type="ECO:0008006" key="4">
    <source>
        <dbReference type="Google" id="ProtNLM"/>
    </source>
</evidence>
<dbReference type="PRINTS" id="PR01217">
    <property type="entry name" value="PRICHEXTENSN"/>
</dbReference>
<dbReference type="AlphaFoldDB" id="A0A835W160"/>
<feature type="region of interest" description="Disordered" evidence="1">
    <location>
        <begin position="427"/>
        <end position="567"/>
    </location>
</feature>
<evidence type="ECO:0000256" key="1">
    <source>
        <dbReference type="SAM" id="MobiDB-lite"/>
    </source>
</evidence>
<feature type="compositionally biased region" description="Pro residues" evidence="1">
    <location>
        <begin position="270"/>
        <end position="283"/>
    </location>
</feature>
<feature type="region of interest" description="Disordered" evidence="1">
    <location>
        <begin position="346"/>
        <end position="378"/>
    </location>
</feature>
<name>A0A835W160_CHLIN</name>